<dbReference type="OrthoDB" id="3614689at2"/>
<dbReference type="EMBL" id="VICC01000001">
    <property type="protein sequence ID" value="TQD63238.1"/>
    <property type="molecule type" value="Genomic_DNA"/>
</dbReference>
<dbReference type="AlphaFoldDB" id="A0A508BUG0"/>
<proteinExistence type="predicted"/>
<comment type="caution">
    <text evidence="2">The sequence shown here is derived from an EMBL/GenBank/DDBJ whole genome shotgun (WGS) entry which is preliminary data.</text>
</comment>
<name>A0A508BUG0_9ACTO</name>
<organism evidence="2 3">
    <name type="scientific">Actinomyces oris</name>
    <dbReference type="NCBI Taxonomy" id="544580"/>
    <lineage>
        <taxon>Bacteria</taxon>
        <taxon>Bacillati</taxon>
        <taxon>Actinomycetota</taxon>
        <taxon>Actinomycetes</taxon>
        <taxon>Actinomycetales</taxon>
        <taxon>Actinomycetaceae</taxon>
        <taxon>Actinomyces</taxon>
    </lineage>
</organism>
<dbReference type="GeneID" id="64213892"/>
<dbReference type="Proteomes" id="UP000317942">
    <property type="component" value="Unassembled WGS sequence"/>
</dbReference>
<protein>
    <submittedName>
        <fullName evidence="2">Uncharacterized protein</fullName>
    </submittedName>
</protein>
<feature type="transmembrane region" description="Helical" evidence="1">
    <location>
        <begin position="6"/>
        <end position="28"/>
    </location>
</feature>
<sequence>MTSQDWASWIGAIGTAGATLIATITLALEAWWRRSDKRKEQAVRITAWVLTNQKSDQKTEDIIRISNQSFSPAYRCVATFVINEQNGQHYPDDYRRKLTTLPPGEWQLAAPKGWRGMSASPGVEIAFTDAHGVHWLRNAVGQLHESPIDAIKHYEIKLPYSSDQLTPATT</sequence>
<accession>A0A508BUG0</accession>
<evidence type="ECO:0000313" key="2">
    <source>
        <dbReference type="EMBL" id="TQD63238.1"/>
    </source>
</evidence>
<keyword evidence="1" id="KW-0812">Transmembrane</keyword>
<evidence type="ECO:0000256" key="1">
    <source>
        <dbReference type="SAM" id="Phobius"/>
    </source>
</evidence>
<gene>
    <name evidence="2" type="ORF">FK267_01220</name>
</gene>
<keyword evidence="1" id="KW-0472">Membrane</keyword>
<evidence type="ECO:0000313" key="3">
    <source>
        <dbReference type="Proteomes" id="UP000317942"/>
    </source>
</evidence>
<dbReference type="RefSeq" id="WP_141405893.1">
    <property type="nucleotide sequence ID" value="NZ_CP066060.1"/>
</dbReference>
<keyword evidence="1" id="KW-1133">Transmembrane helix</keyword>
<reference evidence="2 3" key="1">
    <citation type="submission" date="2019-06" db="EMBL/GenBank/DDBJ databases">
        <title>Draft genome sequence of Actinomyces oris CCUG 34288T.</title>
        <authorList>
            <person name="Salva-Serra F."/>
            <person name="Cardew S."/>
            <person name="Moore E."/>
        </authorList>
    </citation>
    <scope>NUCLEOTIDE SEQUENCE [LARGE SCALE GENOMIC DNA]</scope>
    <source>
        <strain evidence="2 3">CCUG 34288</strain>
    </source>
</reference>